<dbReference type="GO" id="GO:0022857">
    <property type="term" value="F:transmembrane transporter activity"/>
    <property type="evidence" value="ECO:0007669"/>
    <property type="project" value="InterPro"/>
</dbReference>
<sequence length="424" mass="44921">MTLSVITLCFLGFAVLMFALEKLPLAVTAMIVTVGLAVTGVLPPKEAFLGFIDTNVILFVAMFVIGGALFETGMANKIGGVVSRFAKSERQLMVVLMVITGLMSGVLSNTGTAAILIPVILGVALKSGFARSRLLMPMAFASTLGGNLSLIGSPNNLVVQGVLSQTGLKFGFFEYAKLGLPILIVGILYFVLIGYRFLPAQPNIHVEESEYYAFHNHHNEIPKWKQYLSLCVLVATLLAMVFEDVIGIKLYISACIGALILVIMRVITEKQAYEAIDSQVVFLFAGTLALADALQRTGAGADIAHSILGLLGSQPSPTILLLTILLLSCLLTNFMSNTATAALLAPIGLSIAGSLGADPRAVLMAVVIGSSCAFATPIGTPANTMVLSVGHYRFMDYVKAGLPLIAITIASAMILLPIFFPFFP</sequence>
<dbReference type="PANTHER" id="PTHR43652:SF1">
    <property type="entry name" value="RESPONSE REGULATOR"/>
    <property type="match status" value="1"/>
</dbReference>
<dbReference type="AlphaFoldDB" id="A0A2U8FIN3"/>
<name>A0A2U8FIN3_9PAST</name>
<dbReference type="RefSeq" id="WP_108923411.1">
    <property type="nucleotide sequence ID" value="NZ_CP029206.1"/>
</dbReference>
<dbReference type="NCBIfam" id="TIGR00785">
    <property type="entry name" value="dass"/>
    <property type="match status" value="1"/>
</dbReference>
<evidence type="ECO:0000313" key="9">
    <source>
        <dbReference type="EMBL" id="AWI50815.1"/>
    </source>
</evidence>
<keyword evidence="5 7" id="KW-1133">Transmembrane helix</keyword>
<keyword evidence="3 7" id="KW-0812">Transmembrane</keyword>
<dbReference type="InterPro" id="IPR004680">
    <property type="entry name" value="Cit_transptr-like_dom"/>
</dbReference>
<evidence type="ECO:0000313" key="10">
    <source>
        <dbReference type="Proteomes" id="UP000244920"/>
    </source>
</evidence>
<gene>
    <name evidence="9" type="ORF">DDU33_04620</name>
</gene>
<evidence type="ECO:0000256" key="6">
    <source>
        <dbReference type="ARBA" id="ARBA00023136"/>
    </source>
</evidence>
<feature type="transmembrane region" description="Helical" evidence="7">
    <location>
        <begin position="47"/>
        <end position="71"/>
    </location>
</feature>
<feature type="transmembrane region" description="Helical" evidence="7">
    <location>
        <begin position="248"/>
        <end position="268"/>
    </location>
</feature>
<dbReference type="Proteomes" id="UP000244920">
    <property type="component" value="Chromosome"/>
</dbReference>
<dbReference type="EMBL" id="CP029206">
    <property type="protein sequence ID" value="AWI50815.1"/>
    <property type="molecule type" value="Genomic_DNA"/>
</dbReference>
<evidence type="ECO:0000259" key="8">
    <source>
        <dbReference type="Pfam" id="PF03600"/>
    </source>
</evidence>
<dbReference type="GO" id="GO:0005886">
    <property type="term" value="C:plasma membrane"/>
    <property type="evidence" value="ECO:0007669"/>
    <property type="project" value="TreeGrafter"/>
</dbReference>
<evidence type="ECO:0000256" key="4">
    <source>
        <dbReference type="ARBA" id="ARBA00022737"/>
    </source>
</evidence>
<dbReference type="Pfam" id="PF03600">
    <property type="entry name" value="CitMHS"/>
    <property type="match status" value="1"/>
</dbReference>
<evidence type="ECO:0000256" key="2">
    <source>
        <dbReference type="ARBA" id="ARBA00022448"/>
    </source>
</evidence>
<dbReference type="PROSITE" id="PS01271">
    <property type="entry name" value="NA_SULFATE"/>
    <property type="match status" value="1"/>
</dbReference>
<evidence type="ECO:0000256" key="5">
    <source>
        <dbReference type="ARBA" id="ARBA00022989"/>
    </source>
</evidence>
<evidence type="ECO:0000256" key="7">
    <source>
        <dbReference type="SAM" id="Phobius"/>
    </source>
</evidence>
<accession>A0A2U8FIN3</accession>
<dbReference type="PANTHER" id="PTHR43652">
    <property type="entry name" value="BASIC AMINO ACID ANTIPORTER YFCC-RELATED"/>
    <property type="match status" value="1"/>
</dbReference>
<feature type="transmembrane region" description="Helical" evidence="7">
    <location>
        <begin position="280"/>
        <end position="299"/>
    </location>
</feature>
<proteinExistence type="predicted"/>
<feature type="domain" description="Citrate transporter-like" evidence="8">
    <location>
        <begin position="16"/>
        <end position="352"/>
    </location>
</feature>
<dbReference type="InterPro" id="IPR031312">
    <property type="entry name" value="Na/sul_symport_CS"/>
</dbReference>
<keyword evidence="4" id="KW-0677">Repeat</keyword>
<dbReference type="InterPro" id="IPR051679">
    <property type="entry name" value="DASS-Related_Transporters"/>
</dbReference>
<dbReference type="KEGG" id="apor:DDU33_04620"/>
<evidence type="ECO:0000256" key="3">
    <source>
        <dbReference type="ARBA" id="ARBA00022692"/>
    </source>
</evidence>
<dbReference type="InterPro" id="IPR001898">
    <property type="entry name" value="SLC13A/DASS"/>
</dbReference>
<feature type="transmembrane region" description="Helical" evidence="7">
    <location>
        <begin position="319"/>
        <end position="349"/>
    </location>
</feature>
<evidence type="ECO:0000256" key="1">
    <source>
        <dbReference type="ARBA" id="ARBA00004141"/>
    </source>
</evidence>
<feature type="transmembrane region" description="Helical" evidence="7">
    <location>
        <begin position="361"/>
        <end position="380"/>
    </location>
</feature>
<feature type="transmembrane region" description="Helical" evidence="7">
    <location>
        <begin position="178"/>
        <end position="198"/>
    </location>
</feature>
<feature type="transmembrane region" description="Helical" evidence="7">
    <location>
        <begin position="92"/>
        <end position="125"/>
    </location>
</feature>
<reference evidence="10" key="1">
    <citation type="submission" date="2018-05" db="EMBL/GenBank/DDBJ databases">
        <title>Complete genome sequence of Actinobacillus porcitonsillarum reference strain 9953L55 (CCUG 46996).</title>
        <authorList>
            <person name="Dona V."/>
            <person name="Perreten V."/>
        </authorList>
    </citation>
    <scope>NUCLEOTIDE SEQUENCE [LARGE SCALE GENOMIC DNA]</scope>
    <source>
        <strain evidence="10">9953L55</strain>
    </source>
</reference>
<comment type="subcellular location">
    <subcellularLocation>
        <location evidence="1">Membrane</location>
        <topology evidence="1">Multi-pass membrane protein</topology>
    </subcellularLocation>
</comment>
<keyword evidence="10" id="KW-1185">Reference proteome</keyword>
<keyword evidence="2" id="KW-0813">Transport</keyword>
<keyword evidence="6 7" id="KW-0472">Membrane</keyword>
<protein>
    <submittedName>
        <fullName evidence="9">Cation transporter</fullName>
    </submittedName>
</protein>
<dbReference type="CDD" id="cd01115">
    <property type="entry name" value="SLC13_permease"/>
    <property type="match status" value="1"/>
</dbReference>
<organism evidence="9 10">
    <name type="scientific">Actinobacillus porcitonsillarum</name>
    <dbReference type="NCBI Taxonomy" id="189834"/>
    <lineage>
        <taxon>Bacteria</taxon>
        <taxon>Pseudomonadati</taxon>
        <taxon>Pseudomonadota</taxon>
        <taxon>Gammaproteobacteria</taxon>
        <taxon>Pasteurellales</taxon>
        <taxon>Pasteurellaceae</taxon>
        <taxon>Actinobacillus</taxon>
    </lineage>
</organism>
<feature type="transmembrane region" description="Helical" evidence="7">
    <location>
        <begin position="400"/>
        <end position="423"/>
    </location>
</feature>